<evidence type="ECO:0000259" key="1">
    <source>
        <dbReference type="SMART" id="SM00507"/>
    </source>
</evidence>
<feature type="domain" description="HNH nuclease" evidence="1">
    <location>
        <begin position="7"/>
        <end position="58"/>
    </location>
</feature>
<dbReference type="Proteomes" id="UP000587477">
    <property type="component" value="Chromosome"/>
</dbReference>
<dbReference type="SMART" id="SM00507">
    <property type="entry name" value="HNHc"/>
    <property type="match status" value="1"/>
</dbReference>
<protein>
    <recommendedName>
        <fullName evidence="1">HNH nuclease domain-containing protein</fullName>
    </recommendedName>
</protein>
<dbReference type="GO" id="GO:0003676">
    <property type="term" value="F:nucleic acid binding"/>
    <property type="evidence" value="ECO:0007669"/>
    <property type="project" value="InterPro"/>
</dbReference>
<dbReference type="Gene3D" id="1.10.30.50">
    <property type="match status" value="1"/>
</dbReference>
<dbReference type="InterPro" id="IPR002711">
    <property type="entry name" value="HNH"/>
</dbReference>
<name>A0A411AC24_BACVE</name>
<dbReference type="RefSeq" id="WP_017418514.1">
    <property type="nucleotide sequence ID" value="NZ_CP017775.1"/>
</dbReference>
<dbReference type="CDD" id="cd00085">
    <property type="entry name" value="HNHc"/>
    <property type="match status" value="1"/>
</dbReference>
<sequence>MALTLEVCSEVLAKSARTCCVCRVFKPLHVQVHHIREKADGGSDDFDNLIPVCIECHASIHTKTKMTQNFSEKELKKIRDDVYELVRVGQLPKSGSIDKKEIELISSILAETNKLNREVGDEALSTEAIELLSTILCEGEPATFSKTTEDSILIDIGGQYIFKKFNGKAQYPDFVIELLANGLINTTGSLIEITEEGKQLISNLIQTTATYTQKKVKCFECGLHFIICTWNKDTHNSSTIHCPECGQNNGHFLIWSQQKFGFIFQDVPGNANVYEVGRLN</sequence>
<evidence type="ECO:0000313" key="2">
    <source>
        <dbReference type="EMBL" id="QOY26788.1"/>
    </source>
</evidence>
<dbReference type="GO" id="GO:0004519">
    <property type="term" value="F:endonuclease activity"/>
    <property type="evidence" value="ECO:0007669"/>
    <property type="project" value="InterPro"/>
</dbReference>
<gene>
    <name evidence="2" type="ORF">BACVE_001799</name>
</gene>
<dbReference type="GO" id="GO:0008270">
    <property type="term" value="F:zinc ion binding"/>
    <property type="evidence" value="ECO:0007669"/>
    <property type="project" value="InterPro"/>
</dbReference>
<accession>A0A411AC24</accession>
<dbReference type="InterPro" id="IPR003615">
    <property type="entry name" value="HNH_nuc"/>
</dbReference>
<dbReference type="AlphaFoldDB" id="A0A411AC24"/>
<dbReference type="Pfam" id="PF01844">
    <property type="entry name" value="HNH"/>
    <property type="match status" value="1"/>
</dbReference>
<proteinExistence type="predicted"/>
<reference evidence="3" key="1">
    <citation type="submission" date="2020-10" db="EMBL/GenBank/DDBJ databases">
        <title>Complete genome sequence of Bacillus velezensis NST6.</title>
        <authorList>
            <person name="Choi J."/>
        </authorList>
    </citation>
    <scope>NUCLEOTIDE SEQUENCE [LARGE SCALE GENOMIC DNA]</scope>
    <source>
        <strain evidence="3">NST6</strain>
    </source>
</reference>
<evidence type="ECO:0000313" key="3">
    <source>
        <dbReference type="Proteomes" id="UP000587477"/>
    </source>
</evidence>
<organism evidence="2 3">
    <name type="scientific">Bacillus velezensis</name>
    <dbReference type="NCBI Taxonomy" id="492670"/>
    <lineage>
        <taxon>Bacteria</taxon>
        <taxon>Bacillati</taxon>
        <taxon>Bacillota</taxon>
        <taxon>Bacilli</taxon>
        <taxon>Bacillales</taxon>
        <taxon>Bacillaceae</taxon>
        <taxon>Bacillus</taxon>
        <taxon>Bacillus amyloliquefaciens group</taxon>
    </lineage>
</organism>
<dbReference type="EMBL" id="CP063687">
    <property type="protein sequence ID" value="QOY26788.1"/>
    <property type="molecule type" value="Genomic_DNA"/>
</dbReference>